<accession>A0A3E0B1G3</accession>
<dbReference type="InterPro" id="IPR036267">
    <property type="entry name" value="RuvA_C_sf"/>
</dbReference>
<dbReference type="InterPro" id="IPR013849">
    <property type="entry name" value="DNA_helicase_Holl-junc_RuvA_I"/>
</dbReference>
<dbReference type="GO" id="GO:0009379">
    <property type="term" value="C:Holliday junction helicase complex"/>
    <property type="evidence" value="ECO:0007669"/>
    <property type="project" value="InterPro"/>
</dbReference>
<dbReference type="EMBL" id="QUMW01000009">
    <property type="protein sequence ID" value="REG25795.1"/>
    <property type="molecule type" value="Genomic_DNA"/>
</dbReference>
<comment type="subunit">
    <text evidence="6">Homotetramer. Forms an RuvA(8)-RuvB(12)-Holliday junction (HJ) complex. HJ DNA is sandwiched between 2 RuvA tetramers; dsDNA enters through RuvA and exits via RuvB. An RuvB hexamer assembles on each DNA strand where it exits the tetramer. Each RuvB hexamer is contacted by two RuvA subunits (via domain III) on 2 adjacent RuvB subunits; this complex drives branch migration. In the full resolvosome a probable DNA-RuvA(4)-RuvB(12)-RuvC(2) complex forms which resolves the HJ.</text>
</comment>
<keyword evidence="3 6" id="KW-0238">DNA-binding</keyword>
<evidence type="ECO:0000256" key="5">
    <source>
        <dbReference type="ARBA" id="ARBA00023204"/>
    </source>
</evidence>
<dbReference type="NCBIfam" id="TIGR00084">
    <property type="entry name" value="ruvA"/>
    <property type="match status" value="1"/>
</dbReference>
<dbReference type="Gene3D" id="2.40.50.140">
    <property type="entry name" value="Nucleic acid-binding proteins"/>
    <property type="match status" value="1"/>
</dbReference>
<dbReference type="InterPro" id="IPR012340">
    <property type="entry name" value="NA-bd_OB-fold"/>
</dbReference>
<dbReference type="GO" id="GO:0000400">
    <property type="term" value="F:four-way junction DNA binding"/>
    <property type="evidence" value="ECO:0007669"/>
    <property type="project" value="UniProtKB-UniRule"/>
</dbReference>
<dbReference type="SUPFAM" id="SSF50249">
    <property type="entry name" value="Nucleic acid-binding proteins"/>
    <property type="match status" value="1"/>
</dbReference>
<dbReference type="Proteomes" id="UP000257076">
    <property type="component" value="Unassembled WGS sequence"/>
</dbReference>
<dbReference type="Gene3D" id="1.10.150.20">
    <property type="entry name" value="5' to 3' exonuclease, C-terminal subdomain"/>
    <property type="match status" value="1"/>
</dbReference>
<dbReference type="OrthoDB" id="5293449at2"/>
<dbReference type="RefSeq" id="WP_115884470.1">
    <property type="nucleotide sequence ID" value="NZ_CBCSHX010000001.1"/>
</dbReference>
<keyword evidence="8" id="KW-0067">ATP-binding</keyword>
<dbReference type="GO" id="GO:0006281">
    <property type="term" value="P:DNA repair"/>
    <property type="evidence" value="ECO:0007669"/>
    <property type="project" value="UniProtKB-UniRule"/>
</dbReference>
<dbReference type="SUPFAM" id="SSF47781">
    <property type="entry name" value="RuvA domain 2-like"/>
    <property type="match status" value="1"/>
</dbReference>
<name>A0A3E0B1G3_9STAP</name>
<keyword evidence="9" id="KW-1185">Reference proteome</keyword>
<dbReference type="InterPro" id="IPR010994">
    <property type="entry name" value="RuvA_2-like"/>
</dbReference>
<dbReference type="HAMAP" id="MF_00031">
    <property type="entry name" value="DNA_HJ_migration_RuvA"/>
    <property type="match status" value="1"/>
</dbReference>
<feature type="domain" description="Helix-hairpin-helix DNA-binding motif class 1" evidence="7">
    <location>
        <begin position="107"/>
        <end position="126"/>
    </location>
</feature>
<keyword evidence="2 6" id="KW-0227">DNA damage</keyword>
<comment type="function">
    <text evidence="6">The RuvA-RuvB-RuvC complex processes Holliday junction (HJ) DNA during genetic recombination and DNA repair, while the RuvA-RuvB complex plays an important role in the rescue of blocked DNA replication forks via replication fork reversal (RFR). RuvA specifically binds to HJ cruciform DNA, conferring on it an open structure. The RuvB hexamer acts as an ATP-dependent pump, pulling dsDNA into and through the RuvAB complex. HJ branch migration allows RuvC to scan DNA until it finds its consensus sequence, where it cleaves and resolves the cruciform DNA.</text>
</comment>
<evidence type="ECO:0000256" key="4">
    <source>
        <dbReference type="ARBA" id="ARBA00023172"/>
    </source>
</evidence>
<evidence type="ECO:0000256" key="6">
    <source>
        <dbReference type="HAMAP-Rule" id="MF_00031"/>
    </source>
</evidence>
<dbReference type="InterPro" id="IPR011114">
    <property type="entry name" value="RuvA_C"/>
</dbReference>
<feature type="domain" description="Helix-hairpin-helix DNA-binding motif class 1" evidence="7">
    <location>
        <begin position="72"/>
        <end position="91"/>
    </location>
</feature>
<evidence type="ECO:0000313" key="8">
    <source>
        <dbReference type="EMBL" id="REG25795.1"/>
    </source>
</evidence>
<evidence type="ECO:0000256" key="1">
    <source>
        <dbReference type="ARBA" id="ARBA00022490"/>
    </source>
</evidence>
<protein>
    <recommendedName>
        <fullName evidence="6">Holliday junction branch migration complex subunit RuvA</fullName>
    </recommendedName>
</protein>
<keyword evidence="8" id="KW-0547">Nucleotide-binding</keyword>
<evidence type="ECO:0000256" key="3">
    <source>
        <dbReference type="ARBA" id="ARBA00023125"/>
    </source>
</evidence>
<comment type="domain">
    <text evidence="6">Has three domains with a flexible linker between the domains II and III and assumes an 'L' shape. Domain III is highly mobile and contacts RuvB.</text>
</comment>
<evidence type="ECO:0000256" key="2">
    <source>
        <dbReference type="ARBA" id="ARBA00022763"/>
    </source>
</evidence>
<dbReference type="GO" id="GO:0009378">
    <property type="term" value="F:four-way junction helicase activity"/>
    <property type="evidence" value="ECO:0007669"/>
    <property type="project" value="InterPro"/>
</dbReference>
<feature type="region of interest" description="Domain III" evidence="6">
    <location>
        <begin position="148"/>
        <end position="198"/>
    </location>
</feature>
<keyword evidence="8" id="KW-0347">Helicase</keyword>
<dbReference type="AlphaFoldDB" id="A0A3E0B1G3"/>
<dbReference type="Pfam" id="PF01330">
    <property type="entry name" value="RuvA_N"/>
    <property type="match status" value="1"/>
</dbReference>
<reference evidence="8 9" key="1">
    <citation type="submission" date="2018-08" db="EMBL/GenBank/DDBJ databases">
        <title>Genomic Encyclopedia of Type Strains, Phase IV (KMG-IV): sequencing the most valuable type-strain genomes for metagenomic binning, comparative biology and taxonomic classification.</title>
        <authorList>
            <person name="Goeker M."/>
        </authorList>
    </citation>
    <scope>NUCLEOTIDE SEQUENCE [LARGE SCALE GENOMIC DNA]</scope>
    <source>
        <strain evidence="8 9">DSM 17274</strain>
    </source>
</reference>
<comment type="caution">
    <text evidence="6">Lacks conserved residue(s) required for the propagation of feature annotation.</text>
</comment>
<keyword evidence="8" id="KW-0378">Hydrolase</keyword>
<dbReference type="GO" id="GO:0005524">
    <property type="term" value="F:ATP binding"/>
    <property type="evidence" value="ECO:0007669"/>
    <property type="project" value="InterPro"/>
</dbReference>
<gene>
    <name evidence="6" type="primary">ruvA</name>
    <name evidence="8" type="ORF">DFR63_0840</name>
</gene>
<dbReference type="GO" id="GO:0006310">
    <property type="term" value="P:DNA recombination"/>
    <property type="evidence" value="ECO:0007669"/>
    <property type="project" value="UniProtKB-UniRule"/>
</dbReference>
<comment type="caution">
    <text evidence="8">The sequence shown here is derived from an EMBL/GenBank/DDBJ whole genome shotgun (WGS) entry which is preliminary data.</text>
</comment>
<keyword evidence="5 6" id="KW-0234">DNA repair</keyword>
<keyword evidence="4 6" id="KW-0233">DNA recombination</keyword>
<dbReference type="SUPFAM" id="SSF46929">
    <property type="entry name" value="DNA helicase RuvA subunit, C-terminal domain"/>
    <property type="match status" value="1"/>
</dbReference>
<organism evidence="8 9">
    <name type="scientific">Jeotgalicoccus halotolerans</name>
    <dbReference type="NCBI Taxonomy" id="157227"/>
    <lineage>
        <taxon>Bacteria</taxon>
        <taxon>Bacillati</taxon>
        <taxon>Bacillota</taxon>
        <taxon>Bacilli</taxon>
        <taxon>Bacillales</taxon>
        <taxon>Staphylococcaceae</taxon>
        <taxon>Jeotgalicoccus</taxon>
    </lineage>
</organism>
<dbReference type="InterPro" id="IPR003583">
    <property type="entry name" value="Hlx-hairpin-Hlx_DNA-bd_motif"/>
</dbReference>
<comment type="similarity">
    <text evidence="6">Belongs to the RuvA family.</text>
</comment>
<dbReference type="InterPro" id="IPR000085">
    <property type="entry name" value="RuvA"/>
</dbReference>
<evidence type="ECO:0000313" key="9">
    <source>
        <dbReference type="Proteomes" id="UP000257076"/>
    </source>
</evidence>
<dbReference type="SMART" id="SM00278">
    <property type="entry name" value="HhH1"/>
    <property type="match status" value="2"/>
</dbReference>
<dbReference type="Pfam" id="PF07499">
    <property type="entry name" value="RuvA_C"/>
    <property type="match status" value="1"/>
</dbReference>
<dbReference type="GO" id="GO:0005737">
    <property type="term" value="C:cytoplasm"/>
    <property type="evidence" value="ECO:0007669"/>
    <property type="project" value="UniProtKB-SubCell"/>
</dbReference>
<dbReference type="GO" id="GO:0048476">
    <property type="term" value="C:Holliday junction resolvase complex"/>
    <property type="evidence" value="ECO:0007669"/>
    <property type="project" value="UniProtKB-UniRule"/>
</dbReference>
<evidence type="ECO:0000259" key="7">
    <source>
        <dbReference type="SMART" id="SM00278"/>
    </source>
</evidence>
<comment type="subcellular location">
    <subcellularLocation>
        <location evidence="6">Cytoplasm</location>
    </subcellularLocation>
</comment>
<dbReference type="CDD" id="cd14332">
    <property type="entry name" value="UBA_RuvA_C"/>
    <property type="match status" value="1"/>
</dbReference>
<dbReference type="Pfam" id="PF14520">
    <property type="entry name" value="HHH_5"/>
    <property type="match status" value="1"/>
</dbReference>
<proteinExistence type="inferred from homology"/>
<keyword evidence="1 6" id="KW-0963">Cytoplasm</keyword>
<sequence>MYQYIKGKLTEVKPAGATVETGGIGYLLLVPNPFRLERYINTDVTIFTELIVRDDAHTLYGFTSESEKSMFKSLLKVTGIGPKSALAILAAATPNEIINAIEREDNAFMQKFPGIGKKSASQIILDLKGKLKPDETADPAETAAAAAADSVYVDEALLALEVLGYSKRELTRIEKKLAKENISSVDEAVKLGLKLLLN</sequence>
<dbReference type="Gene3D" id="1.10.8.10">
    <property type="entry name" value="DNA helicase RuvA subunit, C-terminal domain"/>
    <property type="match status" value="1"/>
</dbReference>